<sequence>MRDDGAPARPVATYVMTGGRTRPTRVRVLPDTVLCATEAGCADTGSVSEKRALLADLRRPLSLAEAAARQRLPIAVARVLVSDLLDDRLLDVHAQARLDRPDPEFMKKVLHGLQKL</sequence>
<dbReference type="RefSeq" id="WP_095214023.1">
    <property type="nucleotide sequence ID" value="NZ_JAAGNC010000162.1"/>
</dbReference>
<evidence type="ECO:0000313" key="2">
    <source>
        <dbReference type="Proteomes" id="UP000470404"/>
    </source>
</evidence>
<dbReference type="InterPro" id="IPR007995">
    <property type="entry name" value="DUF742"/>
</dbReference>
<keyword evidence="2" id="KW-1185">Reference proteome</keyword>
<comment type="caution">
    <text evidence="1">The sequence shown here is derived from an EMBL/GenBank/DDBJ whole genome shotgun (WGS) entry which is preliminary data.</text>
</comment>
<evidence type="ECO:0000313" key="1">
    <source>
        <dbReference type="EMBL" id="NEC59959.1"/>
    </source>
</evidence>
<dbReference type="Pfam" id="PF05331">
    <property type="entry name" value="DUF742"/>
    <property type="match status" value="1"/>
</dbReference>
<protein>
    <submittedName>
        <fullName evidence="1">DUF742 domain-containing protein</fullName>
    </submittedName>
</protein>
<organism evidence="1 2">
    <name type="scientific">Amycolatopsis rubida</name>
    <dbReference type="NCBI Taxonomy" id="112413"/>
    <lineage>
        <taxon>Bacteria</taxon>
        <taxon>Bacillati</taxon>
        <taxon>Actinomycetota</taxon>
        <taxon>Actinomycetes</taxon>
        <taxon>Pseudonocardiales</taxon>
        <taxon>Pseudonocardiaceae</taxon>
        <taxon>Amycolatopsis</taxon>
    </lineage>
</organism>
<reference evidence="1 2" key="1">
    <citation type="submission" date="2020-01" db="EMBL/GenBank/DDBJ databases">
        <title>Insect and environment-associated Actinomycetes.</title>
        <authorList>
            <person name="Currrie C."/>
            <person name="Chevrette M."/>
            <person name="Carlson C."/>
            <person name="Stubbendieck R."/>
            <person name="Wendt-Pienkowski E."/>
        </authorList>
    </citation>
    <scope>NUCLEOTIDE SEQUENCE [LARGE SCALE GENOMIC DNA]</scope>
    <source>
        <strain evidence="1 2">SID8386</strain>
    </source>
</reference>
<name>A0ABX0BWG6_9PSEU</name>
<dbReference type="PANTHER" id="PTHR36221:SF1">
    <property type="entry name" value="DUF742 DOMAIN-CONTAINING PROTEIN"/>
    <property type="match status" value="1"/>
</dbReference>
<dbReference type="EMBL" id="JAAGNC010000162">
    <property type="protein sequence ID" value="NEC59959.1"/>
    <property type="molecule type" value="Genomic_DNA"/>
</dbReference>
<dbReference type="Proteomes" id="UP000470404">
    <property type="component" value="Unassembled WGS sequence"/>
</dbReference>
<dbReference type="PANTHER" id="PTHR36221">
    <property type="entry name" value="DUF742 DOMAIN-CONTAINING PROTEIN"/>
    <property type="match status" value="1"/>
</dbReference>
<gene>
    <name evidence="1" type="ORF">G3I59_31335</name>
</gene>
<accession>A0ABX0BWG6</accession>
<proteinExistence type="predicted"/>